<organism evidence="1 2">
    <name type="scientific">Citrobacter koseri</name>
    <name type="common">Citrobacter diversus</name>
    <dbReference type="NCBI Taxonomy" id="545"/>
    <lineage>
        <taxon>Bacteria</taxon>
        <taxon>Pseudomonadati</taxon>
        <taxon>Pseudomonadota</taxon>
        <taxon>Gammaproteobacteria</taxon>
        <taxon>Enterobacterales</taxon>
        <taxon>Enterobacteriaceae</taxon>
        <taxon>Citrobacter</taxon>
    </lineage>
</organism>
<dbReference type="AlphaFoldDB" id="A0A2X2WIN0"/>
<proteinExistence type="predicted"/>
<dbReference type="EMBL" id="UAVY01000009">
    <property type="protein sequence ID" value="SQB40264.1"/>
    <property type="molecule type" value="Genomic_DNA"/>
</dbReference>
<name>A0A2X2WIN0_CITKO</name>
<gene>
    <name evidence="1" type="ORF">NCTC10786_05362</name>
</gene>
<accession>A0A2X2WIN0</accession>
<sequence length="209" mass="23906">MQPDPAELTTWAKSIRGADAVVLADQLTSAPDGAQLVTVPDVAMNVYFRRWLHIWQHLRDHPEYRFVWCTDGTDVEMLCAPWDEMEPGKVYVGSEPKTYADTWAKQNHPERIYQEFIEQHRNDVMLNAGLLGGTRADVMAFAHGIIRLYYRIESYRFWKKEQAGAAVGDMLAFGIVAKSFGDRIVTGPRIHTVFKSDGVGKEYAFWKHK</sequence>
<evidence type="ECO:0000313" key="2">
    <source>
        <dbReference type="Proteomes" id="UP000251584"/>
    </source>
</evidence>
<protein>
    <submittedName>
        <fullName evidence="1">Uncharacterized protein</fullName>
    </submittedName>
</protein>
<evidence type="ECO:0000313" key="1">
    <source>
        <dbReference type="EMBL" id="SQB40264.1"/>
    </source>
</evidence>
<dbReference type="Proteomes" id="UP000251584">
    <property type="component" value="Unassembled WGS sequence"/>
</dbReference>
<reference evidence="1 2" key="1">
    <citation type="submission" date="2018-06" db="EMBL/GenBank/DDBJ databases">
        <authorList>
            <consortium name="Pathogen Informatics"/>
            <person name="Doyle S."/>
        </authorList>
    </citation>
    <scope>NUCLEOTIDE SEQUENCE [LARGE SCALE GENOMIC DNA]</scope>
    <source>
        <strain evidence="1 2">NCTC10786</strain>
    </source>
</reference>